<accession>A0A839QKT5</accession>
<protein>
    <submittedName>
        <fullName evidence="2">Uncharacterized protein</fullName>
    </submittedName>
</protein>
<dbReference type="EMBL" id="JACHVU010000012">
    <property type="protein sequence ID" value="MBB2992821.1"/>
    <property type="molecule type" value="Genomic_DNA"/>
</dbReference>
<name>A0A839QKT5_MYCIR</name>
<organism evidence="2 3">
    <name type="scientific">Mycolicibacterium iranicum</name>
    <name type="common">Mycobacterium iranicum</name>
    <dbReference type="NCBI Taxonomy" id="912594"/>
    <lineage>
        <taxon>Bacteria</taxon>
        <taxon>Bacillati</taxon>
        <taxon>Actinomycetota</taxon>
        <taxon>Actinomycetes</taxon>
        <taxon>Mycobacteriales</taxon>
        <taxon>Mycobacteriaceae</taxon>
        <taxon>Mycolicibacterium</taxon>
    </lineage>
</organism>
<feature type="transmembrane region" description="Helical" evidence="1">
    <location>
        <begin position="6"/>
        <end position="25"/>
    </location>
</feature>
<gene>
    <name evidence="2" type="ORF">FHR72_004326</name>
</gene>
<keyword evidence="3" id="KW-1185">Reference proteome</keyword>
<reference evidence="2 3" key="1">
    <citation type="submission" date="2020-08" db="EMBL/GenBank/DDBJ databases">
        <title>The Agave Microbiome: Exploring the role of microbial communities in plant adaptations to desert environments.</title>
        <authorList>
            <person name="Partida-Martinez L.P."/>
        </authorList>
    </citation>
    <scope>NUCLEOTIDE SEQUENCE [LARGE SCALE GENOMIC DNA]</scope>
    <source>
        <strain evidence="2 3">AT2.18</strain>
    </source>
</reference>
<dbReference type="Proteomes" id="UP000550501">
    <property type="component" value="Unassembled WGS sequence"/>
</dbReference>
<evidence type="ECO:0000313" key="2">
    <source>
        <dbReference type="EMBL" id="MBB2992821.1"/>
    </source>
</evidence>
<evidence type="ECO:0000256" key="1">
    <source>
        <dbReference type="SAM" id="Phobius"/>
    </source>
</evidence>
<dbReference type="RefSeq" id="WP_183471917.1">
    <property type="nucleotide sequence ID" value="NZ_JACHVU010000012.1"/>
</dbReference>
<dbReference type="AlphaFoldDB" id="A0A839QKT5"/>
<evidence type="ECO:0000313" key="3">
    <source>
        <dbReference type="Proteomes" id="UP000550501"/>
    </source>
</evidence>
<proteinExistence type="predicted"/>
<sequence>MWATVFAGLAVAGTVTNFLYTQWAITRRDTIKWRREELQKLVSNLLQLSRDRQSDLGDEYEAYVSNFSSRLPGREERKTKQHVWQMELIVEQIRLLDDELAESAKAVWKAHADAEWDYASLQEEVDPMEELKVLSASGLDELHRALITDFRRIAKLPS</sequence>
<keyword evidence="1" id="KW-0472">Membrane</keyword>
<keyword evidence="1" id="KW-0812">Transmembrane</keyword>
<keyword evidence="1" id="KW-1133">Transmembrane helix</keyword>
<comment type="caution">
    <text evidence="2">The sequence shown here is derived from an EMBL/GenBank/DDBJ whole genome shotgun (WGS) entry which is preliminary data.</text>
</comment>